<dbReference type="Gene3D" id="1.10.10.10">
    <property type="entry name" value="Winged helix-like DNA-binding domain superfamily/Winged helix DNA-binding domain"/>
    <property type="match status" value="1"/>
</dbReference>
<dbReference type="Pfam" id="PF00072">
    <property type="entry name" value="Response_reg"/>
    <property type="match status" value="1"/>
</dbReference>
<feature type="modified residue" description="4-aspartylphosphate" evidence="3">
    <location>
        <position position="58"/>
    </location>
</feature>
<evidence type="ECO:0000256" key="3">
    <source>
        <dbReference type="PROSITE-ProRule" id="PRU00169"/>
    </source>
</evidence>
<sequence>MNSLAIRVAVADDHPVIRLGVRKILESVPTIHCVGAVADSTELVALLEREPCDVLVTDYAMPGGAFGDGLELLGYLMQHFPSLRIVVMTGLDQPGLIHRLDGSGVAGILSKSDDLGQIEAAVMAAYAHRRYHSPSVVDMMRNREQRRVTTLSPKELEVVALFLSGMTVTEIAERLKRKKQTVSTQKVNAMRKLGIVKDAEMFSFAADLGLKETDPKR</sequence>
<dbReference type="InterPro" id="IPR016032">
    <property type="entry name" value="Sig_transdc_resp-reg_C-effctor"/>
</dbReference>
<dbReference type="PROSITE" id="PS50043">
    <property type="entry name" value="HTH_LUXR_2"/>
    <property type="match status" value="1"/>
</dbReference>
<dbReference type="InterPro" id="IPR036388">
    <property type="entry name" value="WH-like_DNA-bd_sf"/>
</dbReference>
<dbReference type="RefSeq" id="WP_201116212.1">
    <property type="nucleotide sequence ID" value="NZ_CP067993.1"/>
</dbReference>
<dbReference type="PRINTS" id="PR00038">
    <property type="entry name" value="HTHLUXR"/>
</dbReference>
<organism evidence="6 7">
    <name type="scientific">Stenotrophomonas maltophilia</name>
    <name type="common">Pseudomonas maltophilia</name>
    <name type="synonym">Xanthomonas maltophilia</name>
    <dbReference type="NCBI Taxonomy" id="40324"/>
    <lineage>
        <taxon>Bacteria</taxon>
        <taxon>Pseudomonadati</taxon>
        <taxon>Pseudomonadota</taxon>
        <taxon>Gammaproteobacteria</taxon>
        <taxon>Lysobacterales</taxon>
        <taxon>Lysobacteraceae</taxon>
        <taxon>Stenotrophomonas</taxon>
        <taxon>Stenotrophomonas maltophilia group</taxon>
    </lineage>
</organism>
<dbReference type="Proteomes" id="UP000596095">
    <property type="component" value="Chromosome"/>
</dbReference>
<name>A0ABD7BYJ9_STEMA</name>
<dbReference type="InterPro" id="IPR011006">
    <property type="entry name" value="CheY-like_superfamily"/>
</dbReference>
<accession>A0ABD7BYJ9</accession>
<dbReference type="PROSITE" id="PS00622">
    <property type="entry name" value="HTH_LUXR_1"/>
    <property type="match status" value="1"/>
</dbReference>
<dbReference type="PROSITE" id="PS50110">
    <property type="entry name" value="RESPONSE_REGULATORY"/>
    <property type="match status" value="1"/>
</dbReference>
<dbReference type="SMART" id="SM00448">
    <property type="entry name" value="REC"/>
    <property type="match status" value="1"/>
</dbReference>
<dbReference type="SUPFAM" id="SSF52172">
    <property type="entry name" value="CheY-like"/>
    <property type="match status" value="1"/>
</dbReference>
<dbReference type="GO" id="GO:0003677">
    <property type="term" value="F:DNA binding"/>
    <property type="evidence" value="ECO:0007669"/>
    <property type="project" value="UniProtKB-KW"/>
</dbReference>
<keyword evidence="2" id="KW-0238">DNA-binding</keyword>
<feature type="domain" description="HTH luxR-type" evidence="4">
    <location>
        <begin position="144"/>
        <end position="209"/>
    </location>
</feature>
<evidence type="ECO:0000259" key="5">
    <source>
        <dbReference type="PROSITE" id="PS50110"/>
    </source>
</evidence>
<feature type="domain" description="Response regulatory" evidence="5">
    <location>
        <begin position="7"/>
        <end position="126"/>
    </location>
</feature>
<dbReference type="CDD" id="cd17535">
    <property type="entry name" value="REC_NarL-like"/>
    <property type="match status" value="1"/>
</dbReference>
<dbReference type="PANTHER" id="PTHR43214">
    <property type="entry name" value="TWO-COMPONENT RESPONSE REGULATOR"/>
    <property type="match status" value="1"/>
</dbReference>
<dbReference type="AlphaFoldDB" id="A0ABD7BYJ9"/>
<reference evidence="6 7" key="1">
    <citation type="submission" date="2021-01" db="EMBL/GenBank/DDBJ databases">
        <title>Genome Characterization of a novel Stenotrophomonas isolate with high keratinase activity.</title>
        <authorList>
            <person name="Cao Z.-J."/>
        </authorList>
    </citation>
    <scope>NUCLEOTIDE SEQUENCE [LARGE SCALE GENOMIC DNA]</scope>
    <source>
        <strain evidence="6 7">DHHJ</strain>
    </source>
</reference>
<evidence type="ECO:0000313" key="6">
    <source>
        <dbReference type="EMBL" id="QQQ40551.1"/>
    </source>
</evidence>
<dbReference type="SMART" id="SM00421">
    <property type="entry name" value="HTH_LUXR"/>
    <property type="match status" value="1"/>
</dbReference>
<dbReference type="SUPFAM" id="SSF46894">
    <property type="entry name" value="C-terminal effector domain of the bipartite response regulators"/>
    <property type="match status" value="1"/>
</dbReference>
<dbReference type="InterPro" id="IPR001789">
    <property type="entry name" value="Sig_transdc_resp-reg_receiver"/>
</dbReference>
<gene>
    <name evidence="6" type="ORF">JJL50_11225</name>
</gene>
<dbReference type="EMBL" id="CP067993">
    <property type="protein sequence ID" value="QQQ40551.1"/>
    <property type="molecule type" value="Genomic_DNA"/>
</dbReference>
<dbReference type="CDD" id="cd06170">
    <property type="entry name" value="LuxR_C_like"/>
    <property type="match status" value="1"/>
</dbReference>
<proteinExistence type="predicted"/>
<dbReference type="InterPro" id="IPR058245">
    <property type="entry name" value="NreC/VraR/RcsB-like_REC"/>
</dbReference>
<dbReference type="InterPro" id="IPR039420">
    <property type="entry name" value="WalR-like"/>
</dbReference>
<evidence type="ECO:0000256" key="1">
    <source>
        <dbReference type="ARBA" id="ARBA00022553"/>
    </source>
</evidence>
<protein>
    <submittedName>
        <fullName evidence="6">Response regulator transcription factor</fullName>
    </submittedName>
</protein>
<dbReference type="Pfam" id="PF00196">
    <property type="entry name" value="GerE"/>
    <property type="match status" value="1"/>
</dbReference>
<dbReference type="InterPro" id="IPR000792">
    <property type="entry name" value="Tscrpt_reg_LuxR_C"/>
</dbReference>
<dbReference type="PANTHER" id="PTHR43214:SF17">
    <property type="entry name" value="TRANSCRIPTIONAL REGULATORY PROTEIN RCSB"/>
    <property type="match status" value="1"/>
</dbReference>
<keyword evidence="1 3" id="KW-0597">Phosphoprotein</keyword>
<evidence type="ECO:0000313" key="7">
    <source>
        <dbReference type="Proteomes" id="UP000596095"/>
    </source>
</evidence>
<evidence type="ECO:0000256" key="2">
    <source>
        <dbReference type="ARBA" id="ARBA00023125"/>
    </source>
</evidence>
<dbReference type="Gene3D" id="3.40.50.2300">
    <property type="match status" value="1"/>
</dbReference>
<evidence type="ECO:0000259" key="4">
    <source>
        <dbReference type="PROSITE" id="PS50043"/>
    </source>
</evidence>